<name>A0ABW2YNW1_9GAMM</name>
<sequence length="165" mass="17303">MPAPAPSSAAPASTRSSVYADLGDCRVIGSQPDEAGYRESECAAPAGFALRHVEADGRGNLLVRKPGGEFVSLRLPEQRGGAFSQIAPRVEWRGSGDGDAFVSDVLVLRYLAWEDPADPKKQTAYLIPVALAGDRPCVAAFIAPGPGQSAEARRVADSAPGCLRR</sequence>
<dbReference type="RefSeq" id="WP_386811419.1">
    <property type="nucleotide sequence ID" value="NZ_JBHTIH010000002.1"/>
</dbReference>
<dbReference type="Proteomes" id="UP001597090">
    <property type="component" value="Unassembled WGS sequence"/>
</dbReference>
<protein>
    <submittedName>
        <fullName evidence="1">Uncharacterized protein</fullName>
    </submittedName>
</protein>
<reference evidence="2" key="1">
    <citation type="journal article" date="2019" name="Int. J. Syst. Evol. Microbiol.">
        <title>The Global Catalogue of Microorganisms (GCM) 10K type strain sequencing project: providing services to taxonomists for standard genome sequencing and annotation.</title>
        <authorList>
            <consortium name="The Broad Institute Genomics Platform"/>
            <consortium name="The Broad Institute Genome Sequencing Center for Infectious Disease"/>
            <person name="Wu L."/>
            <person name="Ma J."/>
        </authorList>
    </citation>
    <scope>NUCLEOTIDE SEQUENCE [LARGE SCALE GENOMIC DNA]</scope>
    <source>
        <strain evidence="2">CCUG 55491</strain>
    </source>
</reference>
<accession>A0ABW2YNW1</accession>
<keyword evidence="2" id="KW-1185">Reference proteome</keyword>
<gene>
    <name evidence="1" type="ORF">ACFQZQ_04265</name>
</gene>
<dbReference type="EMBL" id="JBHTIH010000002">
    <property type="protein sequence ID" value="MFD0738501.1"/>
    <property type="molecule type" value="Genomic_DNA"/>
</dbReference>
<proteinExistence type="predicted"/>
<organism evidence="1 2">
    <name type="scientific">Lysobacter koreensis</name>
    <dbReference type="NCBI Taxonomy" id="266122"/>
    <lineage>
        <taxon>Bacteria</taxon>
        <taxon>Pseudomonadati</taxon>
        <taxon>Pseudomonadota</taxon>
        <taxon>Gammaproteobacteria</taxon>
        <taxon>Lysobacterales</taxon>
        <taxon>Lysobacteraceae</taxon>
        <taxon>Lysobacter</taxon>
    </lineage>
</organism>
<evidence type="ECO:0000313" key="1">
    <source>
        <dbReference type="EMBL" id="MFD0738501.1"/>
    </source>
</evidence>
<evidence type="ECO:0000313" key="2">
    <source>
        <dbReference type="Proteomes" id="UP001597090"/>
    </source>
</evidence>
<comment type="caution">
    <text evidence="1">The sequence shown here is derived from an EMBL/GenBank/DDBJ whole genome shotgun (WGS) entry which is preliminary data.</text>
</comment>